<evidence type="ECO:0000256" key="3">
    <source>
        <dbReference type="SAM" id="MobiDB-lite"/>
    </source>
</evidence>
<dbReference type="InterPro" id="IPR057670">
    <property type="entry name" value="SH3_retrovirus"/>
</dbReference>
<dbReference type="InterPro" id="IPR013103">
    <property type="entry name" value="RVT_2"/>
</dbReference>
<dbReference type="InterPro" id="IPR039537">
    <property type="entry name" value="Retrotran_Ty1/copia-like"/>
</dbReference>
<keyword evidence="8" id="KW-1185">Reference proteome</keyword>
<dbReference type="EMBL" id="BAABME010000287">
    <property type="protein sequence ID" value="GAA0141467.1"/>
    <property type="molecule type" value="Genomic_DNA"/>
</dbReference>
<organism evidence="7 8">
    <name type="scientific">Lithospermum erythrorhizon</name>
    <name type="common">Purple gromwell</name>
    <name type="synonym">Lithospermum officinale var. erythrorhizon</name>
    <dbReference type="NCBI Taxonomy" id="34254"/>
    <lineage>
        <taxon>Eukaryota</taxon>
        <taxon>Viridiplantae</taxon>
        <taxon>Streptophyta</taxon>
        <taxon>Embryophyta</taxon>
        <taxon>Tracheophyta</taxon>
        <taxon>Spermatophyta</taxon>
        <taxon>Magnoliopsida</taxon>
        <taxon>eudicotyledons</taxon>
        <taxon>Gunneridae</taxon>
        <taxon>Pentapetalae</taxon>
        <taxon>asterids</taxon>
        <taxon>lamiids</taxon>
        <taxon>Boraginales</taxon>
        <taxon>Boraginaceae</taxon>
        <taxon>Boraginoideae</taxon>
        <taxon>Lithospermeae</taxon>
        <taxon>Lithospermum</taxon>
    </lineage>
</organism>
<evidence type="ECO:0000259" key="4">
    <source>
        <dbReference type="Pfam" id="PF07727"/>
    </source>
</evidence>
<evidence type="ECO:0000256" key="1">
    <source>
        <dbReference type="ARBA" id="ARBA00022723"/>
    </source>
</evidence>
<comment type="caution">
    <text evidence="7">The sequence shown here is derived from an EMBL/GenBank/DDBJ whole genome shotgun (WGS) entry which is preliminary data.</text>
</comment>
<dbReference type="GO" id="GO:0046872">
    <property type="term" value="F:metal ion binding"/>
    <property type="evidence" value="ECO:0007669"/>
    <property type="project" value="UniProtKB-KW"/>
</dbReference>
<gene>
    <name evidence="7" type="ORF">LIER_02604</name>
</gene>
<protein>
    <recommendedName>
        <fullName evidence="9">Gag-pol polyprotein</fullName>
    </recommendedName>
</protein>
<keyword evidence="2" id="KW-0378">Hydrolase</keyword>
<evidence type="ECO:0000313" key="8">
    <source>
        <dbReference type="Proteomes" id="UP001454036"/>
    </source>
</evidence>
<feature type="domain" description="Reverse transcriptase Ty1/copia-type" evidence="4">
    <location>
        <begin position="374"/>
        <end position="505"/>
    </location>
</feature>
<dbReference type="PANTHER" id="PTHR42648:SF21">
    <property type="entry name" value="CYSTEINE-RICH RLK (RECEPTOR-LIKE PROTEIN KINASE) 8"/>
    <property type="match status" value="1"/>
</dbReference>
<dbReference type="GO" id="GO:0016787">
    <property type="term" value="F:hydrolase activity"/>
    <property type="evidence" value="ECO:0007669"/>
    <property type="project" value="UniProtKB-KW"/>
</dbReference>
<keyword evidence="1" id="KW-0479">Metal-binding</keyword>
<evidence type="ECO:0000256" key="2">
    <source>
        <dbReference type="ARBA" id="ARBA00022801"/>
    </source>
</evidence>
<proteinExistence type="predicted"/>
<evidence type="ECO:0008006" key="9">
    <source>
        <dbReference type="Google" id="ProtNLM"/>
    </source>
</evidence>
<evidence type="ECO:0000259" key="6">
    <source>
        <dbReference type="Pfam" id="PF25597"/>
    </source>
</evidence>
<dbReference type="Pfam" id="PF07727">
    <property type="entry name" value="RVT_2"/>
    <property type="match status" value="1"/>
</dbReference>
<feature type="domain" description="Retroviral polymerase SH3-like" evidence="6">
    <location>
        <begin position="256"/>
        <end position="309"/>
    </location>
</feature>
<dbReference type="PANTHER" id="PTHR42648">
    <property type="entry name" value="TRANSPOSASE, PUTATIVE-RELATED"/>
    <property type="match status" value="1"/>
</dbReference>
<dbReference type="Pfam" id="PF25597">
    <property type="entry name" value="SH3_retrovirus"/>
    <property type="match status" value="1"/>
</dbReference>
<feature type="region of interest" description="Disordered" evidence="3">
    <location>
        <begin position="324"/>
        <end position="355"/>
    </location>
</feature>
<dbReference type="Pfam" id="PF13976">
    <property type="entry name" value="gag_pre-integrs"/>
    <property type="match status" value="1"/>
</dbReference>
<dbReference type="InterPro" id="IPR043502">
    <property type="entry name" value="DNA/RNA_pol_sf"/>
</dbReference>
<dbReference type="AlphaFoldDB" id="A0AAV3NRH0"/>
<reference evidence="7 8" key="1">
    <citation type="submission" date="2024-01" db="EMBL/GenBank/DDBJ databases">
        <title>The complete chloroplast genome sequence of Lithospermum erythrorhizon: insights into the phylogenetic relationship among Boraginaceae species and the maternal lineages of purple gromwells.</title>
        <authorList>
            <person name="Okada T."/>
            <person name="Watanabe K."/>
        </authorList>
    </citation>
    <scope>NUCLEOTIDE SEQUENCE [LARGE SCALE GENOMIC DNA]</scope>
</reference>
<dbReference type="Proteomes" id="UP001454036">
    <property type="component" value="Unassembled WGS sequence"/>
</dbReference>
<evidence type="ECO:0000259" key="5">
    <source>
        <dbReference type="Pfam" id="PF13976"/>
    </source>
</evidence>
<name>A0AAV3NRH0_LITER</name>
<dbReference type="InterPro" id="IPR025724">
    <property type="entry name" value="GAG-pre-integrase_dom"/>
</dbReference>
<sequence length="549" mass="63065">MMNPSTNILEEILVMGKTVGDSTGIRCKRGMTSNEKGEIKYVSSGGNQQSSTVVTTQLSKMRTDRVSYCYYCGRKGHIALIVTSCYITIQLVLRQWMLKAYDREESASQADSISERGLCHIWRRRHMKNCWKKQECTVNNSCDQIVMKGVISAYNCYMWTSVKALVSRKNEDAELWHKKLGHTNYRNIQQLISKEAVRGLPIHEIKDNVCGECQVGKLIKSCHQKLQHLVTTRVLELIHTDLMGPMQVKSYGGKNLCYIFDDQEPRQKFDVKSEEDIFLGYFKNNRALLVFNKRTKVVMESMNVKVLDQGLETCENDAEVGAPIINSRTDNTTETPTEDPYDNNSCDDNHPIQPASRIQKNHNVDNIIGQLDEGIEFEETFASVARLEAIRLLLSRACLMKFKLFKMDMKSAFLNGVVEEEVYVEQLKGFVDNSCPQHVYRLKKVLYGLKQAPRAWYERLRKFLLANGYTRGGTDKILFIKYEDSKLMMVQIYVDDIIFGGMSDQLIGLEMHNTERAHLVDVSLLETILCRGSTRNKIQFPYLQLKQNR</sequence>
<accession>A0AAV3NRH0</accession>
<dbReference type="SUPFAM" id="SSF56672">
    <property type="entry name" value="DNA/RNA polymerases"/>
    <property type="match status" value="1"/>
</dbReference>
<evidence type="ECO:0000313" key="7">
    <source>
        <dbReference type="EMBL" id="GAA0141467.1"/>
    </source>
</evidence>
<feature type="domain" description="GAG-pre-integrase" evidence="5">
    <location>
        <begin position="160"/>
        <end position="217"/>
    </location>
</feature>